<accession>A0A8S4S8Z2</accession>
<protein>
    <submittedName>
        <fullName evidence="1">Jg26864 protein</fullName>
    </submittedName>
</protein>
<keyword evidence="2" id="KW-1185">Reference proteome</keyword>
<reference evidence="1" key="1">
    <citation type="submission" date="2022-03" db="EMBL/GenBank/DDBJ databases">
        <authorList>
            <person name="Lindestad O."/>
        </authorList>
    </citation>
    <scope>NUCLEOTIDE SEQUENCE</scope>
</reference>
<name>A0A8S4S8Z2_9NEOP</name>
<evidence type="ECO:0000313" key="1">
    <source>
        <dbReference type="EMBL" id="CAH2262299.1"/>
    </source>
</evidence>
<gene>
    <name evidence="1" type="primary">jg26864</name>
    <name evidence="1" type="ORF">PAEG_LOCUS24151</name>
</gene>
<proteinExistence type="predicted"/>
<sequence>MPSEILFLLLPIIRSPDRLDHALPHRPAPRRSPTETELMPYATLFVEDNRKGSQSCLSLHYHHLFLRSSSSSSACGSGSSGPWCHVDRLRSIVTPLSRSPSKHWLPPGIAALSLLEEVKHPLVVLYTSPKECCVYASERGRNRLSAAASPQPLYRINIDLCPAALG</sequence>
<dbReference type="EMBL" id="CAKXAJ010026211">
    <property type="protein sequence ID" value="CAH2262299.1"/>
    <property type="molecule type" value="Genomic_DNA"/>
</dbReference>
<organism evidence="1 2">
    <name type="scientific">Pararge aegeria aegeria</name>
    <dbReference type="NCBI Taxonomy" id="348720"/>
    <lineage>
        <taxon>Eukaryota</taxon>
        <taxon>Metazoa</taxon>
        <taxon>Ecdysozoa</taxon>
        <taxon>Arthropoda</taxon>
        <taxon>Hexapoda</taxon>
        <taxon>Insecta</taxon>
        <taxon>Pterygota</taxon>
        <taxon>Neoptera</taxon>
        <taxon>Endopterygota</taxon>
        <taxon>Lepidoptera</taxon>
        <taxon>Glossata</taxon>
        <taxon>Ditrysia</taxon>
        <taxon>Papilionoidea</taxon>
        <taxon>Nymphalidae</taxon>
        <taxon>Satyrinae</taxon>
        <taxon>Satyrini</taxon>
        <taxon>Parargina</taxon>
        <taxon>Pararge</taxon>
    </lineage>
</organism>
<dbReference type="AlphaFoldDB" id="A0A8S4S8Z2"/>
<comment type="caution">
    <text evidence="1">The sequence shown here is derived from an EMBL/GenBank/DDBJ whole genome shotgun (WGS) entry which is preliminary data.</text>
</comment>
<evidence type="ECO:0000313" key="2">
    <source>
        <dbReference type="Proteomes" id="UP000838756"/>
    </source>
</evidence>
<dbReference type="Proteomes" id="UP000838756">
    <property type="component" value="Unassembled WGS sequence"/>
</dbReference>